<evidence type="ECO:0000256" key="5">
    <source>
        <dbReference type="ARBA" id="ARBA00022989"/>
    </source>
</evidence>
<sequence length="137" mass="15207">MRYTLFENRKDELILIARILLMVLFLIFGWSKLTAYSGTVAYMAKEGAPIPALSAAIAIVVEFFVGIAIVLGFYTRPLALIFALYTLGTALIGHPFWTMADGERMANMINFYKNVSIMGGLLLLCVTGAGRYSLDRR</sequence>
<gene>
    <name evidence="8" type="ORF">AWB66_04223</name>
</gene>
<reference evidence="8" key="1">
    <citation type="submission" date="2016-01" db="EMBL/GenBank/DDBJ databases">
        <authorList>
            <person name="Peeters Charlotte."/>
        </authorList>
    </citation>
    <scope>NUCLEOTIDE SEQUENCE</scope>
    <source>
        <strain evidence="8">LMG 22936</strain>
    </source>
</reference>
<comment type="similarity">
    <text evidence="2">Belongs to the DoxX family.</text>
</comment>
<dbReference type="Proteomes" id="UP000054717">
    <property type="component" value="Unassembled WGS sequence"/>
</dbReference>
<accession>A0A158JGR7</accession>
<evidence type="ECO:0000256" key="7">
    <source>
        <dbReference type="SAM" id="Phobius"/>
    </source>
</evidence>
<dbReference type="PANTHER" id="PTHR33452:SF1">
    <property type="entry name" value="INNER MEMBRANE PROTEIN YPHA-RELATED"/>
    <property type="match status" value="1"/>
</dbReference>
<keyword evidence="9" id="KW-1185">Reference proteome</keyword>
<feature type="transmembrane region" description="Helical" evidence="7">
    <location>
        <begin position="117"/>
        <end position="134"/>
    </location>
</feature>
<dbReference type="RefSeq" id="WP_087632109.1">
    <property type="nucleotide sequence ID" value="NZ_FCNZ02000016.1"/>
</dbReference>
<evidence type="ECO:0000256" key="3">
    <source>
        <dbReference type="ARBA" id="ARBA00022475"/>
    </source>
</evidence>
<evidence type="ECO:0000256" key="6">
    <source>
        <dbReference type="ARBA" id="ARBA00023136"/>
    </source>
</evidence>
<dbReference type="STRING" id="326475.AWB66_04223"/>
<organism evidence="8 9">
    <name type="scientific">Caballeronia telluris</name>
    <dbReference type="NCBI Taxonomy" id="326475"/>
    <lineage>
        <taxon>Bacteria</taxon>
        <taxon>Pseudomonadati</taxon>
        <taxon>Pseudomonadota</taxon>
        <taxon>Betaproteobacteria</taxon>
        <taxon>Burkholderiales</taxon>
        <taxon>Burkholderiaceae</taxon>
        <taxon>Caballeronia</taxon>
    </lineage>
</organism>
<feature type="transmembrane region" description="Helical" evidence="7">
    <location>
        <begin position="78"/>
        <end position="97"/>
    </location>
</feature>
<keyword evidence="6 7" id="KW-0472">Membrane</keyword>
<dbReference type="GO" id="GO:0005886">
    <property type="term" value="C:plasma membrane"/>
    <property type="evidence" value="ECO:0007669"/>
    <property type="project" value="UniProtKB-SubCell"/>
</dbReference>
<keyword evidence="4 7" id="KW-0812">Transmembrane</keyword>
<dbReference type="InterPro" id="IPR032808">
    <property type="entry name" value="DoxX"/>
</dbReference>
<name>A0A158JGR7_9BURK</name>
<keyword evidence="5 7" id="KW-1133">Transmembrane helix</keyword>
<evidence type="ECO:0000313" key="8">
    <source>
        <dbReference type="EMBL" id="SAL68062.1"/>
    </source>
</evidence>
<evidence type="ECO:0000256" key="1">
    <source>
        <dbReference type="ARBA" id="ARBA00004651"/>
    </source>
</evidence>
<feature type="transmembrane region" description="Helical" evidence="7">
    <location>
        <begin position="12"/>
        <end position="30"/>
    </location>
</feature>
<dbReference type="EMBL" id="FCNZ02000016">
    <property type="protein sequence ID" value="SAL68062.1"/>
    <property type="molecule type" value="Genomic_DNA"/>
</dbReference>
<keyword evidence="3" id="KW-1003">Cell membrane</keyword>
<evidence type="ECO:0000313" key="9">
    <source>
        <dbReference type="Proteomes" id="UP000054717"/>
    </source>
</evidence>
<feature type="transmembrane region" description="Helical" evidence="7">
    <location>
        <begin position="50"/>
        <end position="71"/>
    </location>
</feature>
<evidence type="ECO:0000256" key="4">
    <source>
        <dbReference type="ARBA" id="ARBA00022692"/>
    </source>
</evidence>
<proteinExistence type="inferred from homology"/>
<comment type="subcellular location">
    <subcellularLocation>
        <location evidence="1">Cell membrane</location>
        <topology evidence="1">Multi-pass membrane protein</topology>
    </subcellularLocation>
</comment>
<dbReference type="AlphaFoldDB" id="A0A158JGR7"/>
<dbReference type="InterPro" id="IPR051907">
    <property type="entry name" value="DoxX-like_oxidoreductase"/>
</dbReference>
<protein>
    <submittedName>
        <fullName evidence="8">DoxX family protein</fullName>
    </submittedName>
</protein>
<comment type="caution">
    <text evidence="8">The sequence shown here is derived from an EMBL/GenBank/DDBJ whole genome shotgun (WGS) entry which is preliminary data.</text>
</comment>
<dbReference type="Pfam" id="PF07681">
    <property type="entry name" value="DoxX"/>
    <property type="match status" value="1"/>
</dbReference>
<dbReference type="PANTHER" id="PTHR33452">
    <property type="entry name" value="OXIDOREDUCTASE CATD-RELATED"/>
    <property type="match status" value="1"/>
</dbReference>
<evidence type="ECO:0000256" key="2">
    <source>
        <dbReference type="ARBA" id="ARBA00006679"/>
    </source>
</evidence>